<evidence type="ECO:0000256" key="1">
    <source>
        <dbReference type="SAM" id="SignalP"/>
    </source>
</evidence>
<feature type="domain" description="DUF306" evidence="2">
    <location>
        <begin position="148"/>
        <end position="257"/>
    </location>
</feature>
<dbReference type="Pfam" id="PF03724">
    <property type="entry name" value="META"/>
    <property type="match status" value="2"/>
</dbReference>
<feature type="signal peptide" evidence="1">
    <location>
        <begin position="1"/>
        <end position="24"/>
    </location>
</feature>
<comment type="caution">
    <text evidence="3">The sequence shown here is derived from an EMBL/GenBank/DDBJ whole genome shotgun (WGS) entry which is preliminary data.</text>
</comment>
<reference evidence="4" key="1">
    <citation type="submission" date="2023-07" db="EMBL/GenBank/DDBJ databases">
        <title>30 novel species of actinomycetes from the DSMZ collection.</title>
        <authorList>
            <person name="Nouioui I."/>
        </authorList>
    </citation>
    <scope>NUCLEOTIDE SEQUENCE [LARGE SCALE GENOMIC DNA]</scope>
    <source>
        <strain evidence="4">DSM 41981</strain>
    </source>
</reference>
<dbReference type="InterPro" id="IPR053147">
    <property type="entry name" value="Hsp_HslJ-like"/>
</dbReference>
<dbReference type="InterPro" id="IPR005184">
    <property type="entry name" value="DUF306_Meta_HslJ"/>
</dbReference>
<dbReference type="PROSITE" id="PS51257">
    <property type="entry name" value="PROKAR_LIPOPROTEIN"/>
    <property type="match status" value="1"/>
</dbReference>
<proteinExistence type="predicted"/>
<dbReference type="PANTHER" id="PTHR35535">
    <property type="entry name" value="HEAT SHOCK PROTEIN HSLJ"/>
    <property type="match status" value="1"/>
</dbReference>
<dbReference type="PANTHER" id="PTHR35535:SF2">
    <property type="entry name" value="DUF306 DOMAIN-CONTAINING PROTEIN"/>
    <property type="match status" value="1"/>
</dbReference>
<accession>A0ABD5F093</accession>
<protein>
    <submittedName>
        <fullName evidence="3">META domain-containing protein</fullName>
    </submittedName>
</protein>
<name>A0ABD5F093_9ACTN</name>
<dbReference type="Gene3D" id="2.40.128.270">
    <property type="match status" value="2"/>
</dbReference>
<sequence length="265" mass="27239">MNTHRLTLAALTVLPLVVSCGAEKADGSSVGAAASVKGVHWSVDSVTADGRTSEAPSGAYLRIDEDGGTSGDLGCNSFGGKASVTADHVSFGSLESTGMACEKTPMAFERKLSATLGAGPLALDGSGDRLTLTTGDGDRVRLTKEPDAPLRGTAWKVTALGGDGTSTALPAEADPRLTFDPRTDKVSGSLGCNKVTAKATVRDGHITLGRPSTTRMMCDTSLMKAEKALLRLFDGTVGYRLDHRSLTLTSENGETAHAVAPSGTD</sequence>
<feature type="domain" description="DUF306" evidence="2">
    <location>
        <begin position="34"/>
        <end position="140"/>
    </location>
</feature>
<evidence type="ECO:0000313" key="4">
    <source>
        <dbReference type="Proteomes" id="UP001183535"/>
    </source>
</evidence>
<evidence type="ECO:0000313" key="3">
    <source>
        <dbReference type="EMBL" id="MDT0440226.1"/>
    </source>
</evidence>
<dbReference type="EMBL" id="JAVRES010000040">
    <property type="protein sequence ID" value="MDT0440226.1"/>
    <property type="molecule type" value="Genomic_DNA"/>
</dbReference>
<keyword evidence="4" id="KW-1185">Reference proteome</keyword>
<keyword evidence="1" id="KW-0732">Signal</keyword>
<dbReference type="InterPro" id="IPR038670">
    <property type="entry name" value="HslJ-like_sf"/>
</dbReference>
<evidence type="ECO:0000259" key="2">
    <source>
        <dbReference type="Pfam" id="PF03724"/>
    </source>
</evidence>
<gene>
    <name evidence="3" type="ORF">RM877_36790</name>
</gene>
<dbReference type="RefSeq" id="WP_093827452.1">
    <property type="nucleotide sequence ID" value="NZ_JAVRES010000040.1"/>
</dbReference>
<dbReference type="Proteomes" id="UP001183535">
    <property type="component" value="Unassembled WGS sequence"/>
</dbReference>
<organism evidence="3 4">
    <name type="scientific">Streptomyces doudnae</name>
    <dbReference type="NCBI Taxonomy" id="3075536"/>
    <lineage>
        <taxon>Bacteria</taxon>
        <taxon>Bacillati</taxon>
        <taxon>Actinomycetota</taxon>
        <taxon>Actinomycetes</taxon>
        <taxon>Kitasatosporales</taxon>
        <taxon>Streptomycetaceae</taxon>
        <taxon>Streptomyces</taxon>
    </lineage>
</organism>
<feature type="chain" id="PRO_5044790423" evidence="1">
    <location>
        <begin position="25"/>
        <end position="265"/>
    </location>
</feature>
<dbReference type="AlphaFoldDB" id="A0ABD5F093"/>